<keyword evidence="8" id="KW-0560">Oxidoreductase</keyword>
<comment type="caution">
    <text evidence="9">The sequence shown here is derived from an EMBL/GenBank/DDBJ whole genome shotgun (WGS) entry which is preliminary data.</text>
</comment>
<dbReference type="SUPFAM" id="SSF48264">
    <property type="entry name" value="Cytochrome P450"/>
    <property type="match status" value="1"/>
</dbReference>
<dbReference type="InterPro" id="IPR036396">
    <property type="entry name" value="Cyt_P450_sf"/>
</dbReference>
<dbReference type="GO" id="GO:0016020">
    <property type="term" value="C:membrane"/>
    <property type="evidence" value="ECO:0007669"/>
    <property type="project" value="UniProtKB-SubCell"/>
</dbReference>
<dbReference type="Pfam" id="PF00067">
    <property type="entry name" value="p450"/>
    <property type="match status" value="1"/>
</dbReference>
<dbReference type="PANTHER" id="PTHR24286:SF105">
    <property type="entry name" value="CYTOCHROME P450 85A-LIKE"/>
    <property type="match status" value="1"/>
</dbReference>
<keyword evidence="3" id="KW-0812">Transmembrane</keyword>
<evidence type="ECO:0000313" key="10">
    <source>
        <dbReference type="Proteomes" id="UP000447434"/>
    </source>
</evidence>
<evidence type="ECO:0000256" key="7">
    <source>
        <dbReference type="PIRSR" id="PIRSR602401-1"/>
    </source>
</evidence>
<dbReference type="EMBL" id="WOCE01000010">
    <property type="protein sequence ID" value="KAE9605596.1"/>
    <property type="molecule type" value="Genomic_DNA"/>
</dbReference>
<evidence type="ECO:0000313" key="9">
    <source>
        <dbReference type="EMBL" id="KAE9605596.1"/>
    </source>
</evidence>
<dbReference type="CDD" id="cd11043">
    <property type="entry name" value="CYP90-like"/>
    <property type="match status" value="1"/>
</dbReference>
<dbReference type="GO" id="GO:0016705">
    <property type="term" value="F:oxidoreductase activity, acting on paired donors, with incorporation or reduction of molecular oxygen"/>
    <property type="evidence" value="ECO:0007669"/>
    <property type="project" value="InterPro"/>
</dbReference>
<comment type="subcellular location">
    <subcellularLocation>
        <location evidence="1">Membrane</location>
        <topology evidence="1">Single-pass membrane protein</topology>
    </subcellularLocation>
</comment>
<keyword evidence="5" id="KW-0472">Membrane</keyword>
<proteinExistence type="inferred from homology"/>
<dbReference type="PRINTS" id="PR00385">
    <property type="entry name" value="P450"/>
</dbReference>
<dbReference type="Proteomes" id="UP000447434">
    <property type="component" value="Chromosome 10"/>
</dbReference>
<keyword evidence="7 8" id="KW-0349">Heme</keyword>
<reference evidence="10" key="1">
    <citation type="journal article" date="2020" name="Nat. Commun.">
        <title>Genome sequence of the cluster root forming white lupin.</title>
        <authorList>
            <person name="Hufnagel B."/>
            <person name="Marques A."/>
            <person name="Soriano A."/>
            <person name="Marques L."/>
            <person name="Divol F."/>
            <person name="Doumas P."/>
            <person name="Sallet E."/>
            <person name="Mancinotti D."/>
            <person name="Carrere S."/>
            <person name="Marande W."/>
            <person name="Arribat S."/>
            <person name="Keller J."/>
            <person name="Huneau C."/>
            <person name="Blein T."/>
            <person name="Aime D."/>
            <person name="Laguerre M."/>
            <person name="Taylor J."/>
            <person name="Schubert V."/>
            <person name="Nelson M."/>
            <person name="Geu-Flores F."/>
            <person name="Crespi M."/>
            <person name="Gallardo-Guerrero K."/>
            <person name="Delaux P.-M."/>
            <person name="Salse J."/>
            <person name="Berges H."/>
            <person name="Guyot R."/>
            <person name="Gouzy J."/>
            <person name="Peret B."/>
        </authorList>
    </citation>
    <scope>NUCLEOTIDE SEQUENCE [LARGE SCALE GENOMIC DNA]</scope>
    <source>
        <strain evidence="10">cv. Amiga</strain>
    </source>
</reference>
<dbReference type="PRINTS" id="PR00463">
    <property type="entry name" value="EP450I"/>
</dbReference>
<dbReference type="GO" id="GO:0005506">
    <property type="term" value="F:iron ion binding"/>
    <property type="evidence" value="ECO:0007669"/>
    <property type="project" value="InterPro"/>
</dbReference>
<dbReference type="InterPro" id="IPR001128">
    <property type="entry name" value="Cyt_P450"/>
</dbReference>
<evidence type="ECO:0000256" key="5">
    <source>
        <dbReference type="ARBA" id="ARBA00022989"/>
    </source>
</evidence>
<keyword evidence="6 7" id="KW-0408">Iron</keyword>
<dbReference type="Gene3D" id="1.10.630.10">
    <property type="entry name" value="Cytochrome P450"/>
    <property type="match status" value="1"/>
</dbReference>
<evidence type="ECO:0000256" key="1">
    <source>
        <dbReference type="ARBA" id="ARBA00004167"/>
    </source>
</evidence>
<dbReference type="GO" id="GO:0004497">
    <property type="term" value="F:monooxygenase activity"/>
    <property type="evidence" value="ECO:0007669"/>
    <property type="project" value="UniProtKB-KW"/>
</dbReference>
<dbReference type="PANTHER" id="PTHR24286">
    <property type="entry name" value="CYTOCHROME P450 26"/>
    <property type="match status" value="1"/>
</dbReference>
<dbReference type="OrthoDB" id="1372046at2759"/>
<dbReference type="InterPro" id="IPR017972">
    <property type="entry name" value="Cyt_P450_CS"/>
</dbReference>
<dbReference type="AlphaFoldDB" id="A0A6A4PWA9"/>
<dbReference type="GO" id="GO:0020037">
    <property type="term" value="F:heme binding"/>
    <property type="evidence" value="ECO:0007669"/>
    <property type="project" value="InterPro"/>
</dbReference>
<keyword evidence="8" id="KW-0503">Monooxygenase</keyword>
<comment type="cofactor">
    <cofactor evidence="7">
        <name>heme</name>
        <dbReference type="ChEBI" id="CHEBI:30413"/>
    </cofactor>
</comment>
<evidence type="ECO:0000256" key="3">
    <source>
        <dbReference type="ARBA" id="ARBA00022692"/>
    </source>
</evidence>
<dbReference type="InterPro" id="IPR002401">
    <property type="entry name" value="Cyt_P450_E_grp-I"/>
</dbReference>
<comment type="similarity">
    <text evidence="2 8">Belongs to the cytochrome P450 family.</text>
</comment>
<evidence type="ECO:0000256" key="6">
    <source>
        <dbReference type="ARBA" id="ARBA00023004"/>
    </source>
</evidence>
<keyword evidence="10" id="KW-1185">Reference proteome</keyword>
<protein>
    <submittedName>
        <fullName evidence="9">Putative cytochrome P450</fullName>
    </submittedName>
</protein>
<dbReference type="GO" id="GO:0010268">
    <property type="term" value="P:brassinosteroid homeostasis"/>
    <property type="evidence" value="ECO:0007669"/>
    <property type="project" value="TreeGrafter"/>
</dbReference>
<accession>A0A6A4PWA9</accession>
<keyword evidence="5" id="KW-1133">Transmembrane helix</keyword>
<keyword evidence="4 7" id="KW-0479">Metal-binding</keyword>
<evidence type="ECO:0000256" key="2">
    <source>
        <dbReference type="ARBA" id="ARBA00010617"/>
    </source>
</evidence>
<dbReference type="PROSITE" id="PS00086">
    <property type="entry name" value="CYTOCHROME_P450"/>
    <property type="match status" value="1"/>
</dbReference>
<evidence type="ECO:0000256" key="8">
    <source>
        <dbReference type="RuleBase" id="RU000461"/>
    </source>
</evidence>
<sequence length="404" mass="46476">MCLDCRYGNIFKTHALGSPMVISTDPEVNRYILMNEAKGLVPGYPDSMKNILGVNIAEVHGSVHKRIRGSLLSLVGPVALRDQVLPKIDKFMRSFLHNWDGKTIDIQQKSTQMAFFVALELVVENEPISFHESFEALFENMFTGTISLPIKFPGTNYYKGLKAREKVDVILKMLLAKRKASSVTHDDNLQQLLEHDSNYILDDEEIIEQIITILYSGYETVSTTTMMVVKYLHDHPKALQAVRDEHFSIKQNKRPEELITWDDYKKMTFTRAVILETLRLANVVNGELRRTVNDIELNGFIIPKGWRVYVYTRESNLDPFVYPEPLTFNPWRWLEKGLESHSYNMLFGAGSRICPGKEQGICKISLFLHSFVTNYRWEVVEGNKLLTFPRVIAPKGLHIKVTKY</sequence>
<name>A0A6A4PWA9_LUPAL</name>
<organism evidence="9 10">
    <name type="scientific">Lupinus albus</name>
    <name type="common">White lupine</name>
    <name type="synonym">Lupinus termis</name>
    <dbReference type="NCBI Taxonomy" id="3870"/>
    <lineage>
        <taxon>Eukaryota</taxon>
        <taxon>Viridiplantae</taxon>
        <taxon>Streptophyta</taxon>
        <taxon>Embryophyta</taxon>
        <taxon>Tracheophyta</taxon>
        <taxon>Spermatophyta</taxon>
        <taxon>Magnoliopsida</taxon>
        <taxon>eudicotyledons</taxon>
        <taxon>Gunneridae</taxon>
        <taxon>Pentapetalae</taxon>
        <taxon>rosids</taxon>
        <taxon>fabids</taxon>
        <taxon>Fabales</taxon>
        <taxon>Fabaceae</taxon>
        <taxon>Papilionoideae</taxon>
        <taxon>50 kb inversion clade</taxon>
        <taxon>genistoids sensu lato</taxon>
        <taxon>core genistoids</taxon>
        <taxon>Genisteae</taxon>
        <taxon>Lupinus</taxon>
    </lineage>
</organism>
<dbReference type="GO" id="GO:0016132">
    <property type="term" value="P:brassinosteroid biosynthetic process"/>
    <property type="evidence" value="ECO:0007669"/>
    <property type="project" value="TreeGrafter"/>
</dbReference>
<dbReference type="GO" id="GO:0016125">
    <property type="term" value="P:sterol metabolic process"/>
    <property type="evidence" value="ECO:0007669"/>
    <property type="project" value="TreeGrafter"/>
</dbReference>
<evidence type="ECO:0000256" key="4">
    <source>
        <dbReference type="ARBA" id="ARBA00022723"/>
    </source>
</evidence>
<feature type="binding site" description="axial binding residue" evidence="7">
    <location>
        <position position="354"/>
    </location>
    <ligand>
        <name>heme</name>
        <dbReference type="ChEBI" id="CHEBI:30413"/>
    </ligand>
    <ligandPart>
        <name>Fe</name>
        <dbReference type="ChEBI" id="CHEBI:18248"/>
    </ligandPart>
</feature>
<gene>
    <name evidence="9" type="ORF">Lalb_Chr10g0099011</name>
</gene>